<dbReference type="InterPro" id="IPR012337">
    <property type="entry name" value="RNaseH-like_sf"/>
</dbReference>
<evidence type="ECO:0000256" key="1">
    <source>
        <dbReference type="ARBA" id="ARBA00004123"/>
    </source>
</evidence>
<evidence type="ECO:0000256" key="5">
    <source>
        <dbReference type="ARBA" id="ARBA00023242"/>
    </source>
</evidence>
<proteinExistence type="predicted"/>
<gene>
    <name evidence="6" type="ORF">PR048_022187</name>
</gene>
<evidence type="ECO:0000313" key="6">
    <source>
        <dbReference type="EMBL" id="KAJ8877732.1"/>
    </source>
</evidence>
<evidence type="ECO:0000256" key="3">
    <source>
        <dbReference type="ARBA" id="ARBA00022771"/>
    </source>
</evidence>
<dbReference type="PANTHER" id="PTHR46481">
    <property type="entry name" value="ZINC FINGER BED DOMAIN-CONTAINING PROTEIN 4"/>
    <property type="match status" value="1"/>
</dbReference>
<dbReference type="Proteomes" id="UP001159363">
    <property type="component" value="Chromosome 7"/>
</dbReference>
<accession>A0ABQ9H0F9</accession>
<dbReference type="SUPFAM" id="SSF140996">
    <property type="entry name" value="Hermes dimerisation domain"/>
    <property type="match status" value="1"/>
</dbReference>
<organism evidence="6 7">
    <name type="scientific">Dryococelus australis</name>
    <dbReference type="NCBI Taxonomy" id="614101"/>
    <lineage>
        <taxon>Eukaryota</taxon>
        <taxon>Metazoa</taxon>
        <taxon>Ecdysozoa</taxon>
        <taxon>Arthropoda</taxon>
        <taxon>Hexapoda</taxon>
        <taxon>Insecta</taxon>
        <taxon>Pterygota</taxon>
        <taxon>Neoptera</taxon>
        <taxon>Polyneoptera</taxon>
        <taxon>Phasmatodea</taxon>
        <taxon>Verophasmatodea</taxon>
        <taxon>Anareolatae</taxon>
        <taxon>Phasmatidae</taxon>
        <taxon>Eurycanthinae</taxon>
        <taxon>Dryococelus</taxon>
    </lineage>
</organism>
<keyword evidence="7" id="KW-1185">Reference proteome</keyword>
<keyword evidence="5" id="KW-0539">Nucleus</keyword>
<protein>
    <submittedName>
        <fullName evidence="6">Uncharacterized protein</fullName>
    </submittedName>
</protein>
<reference evidence="6 7" key="1">
    <citation type="submission" date="2023-02" db="EMBL/GenBank/DDBJ databases">
        <title>LHISI_Scaffold_Assembly.</title>
        <authorList>
            <person name="Stuart O.P."/>
            <person name="Cleave R."/>
            <person name="Magrath M.J.L."/>
            <person name="Mikheyev A.S."/>
        </authorList>
    </citation>
    <scope>NUCLEOTIDE SEQUENCE [LARGE SCALE GENOMIC DNA]</scope>
    <source>
        <strain evidence="6">Daus_M_001</strain>
        <tissue evidence="6">Leg muscle</tissue>
    </source>
</reference>
<name>A0ABQ9H0F9_9NEOP</name>
<keyword evidence="4" id="KW-0862">Zinc</keyword>
<sequence length="130" mass="14992">MVAVDSQPFSFVENEGFKWLMATADPRYSIPTRQELSHKLIPDLYKNTFSEVNTVLENVANVSVTINFWSSRANDDYMSLTCHFLKEGNLKCLCLEAIPFTQDHHTAENTKIFLKQTLESWVIQDRRMSG</sequence>
<dbReference type="PANTHER" id="PTHR46481:SF10">
    <property type="entry name" value="ZINC FINGER BED DOMAIN-CONTAINING PROTEIN 39"/>
    <property type="match status" value="1"/>
</dbReference>
<keyword evidence="2" id="KW-0479">Metal-binding</keyword>
<evidence type="ECO:0000256" key="4">
    <source>
        <dbReference type="ARBA" id="ARBA00022833"/>
    </source>
</evidence>
<evidence type="ECO:0000313" key="7">
    <source>
        <dbReference type="Proteomes" id="UP001159363"/>
    </source>
</evidence>
<dbReference type="InterPro" id="IPR052035">
    <property type="entry name" value="ZnF_BED_domain_contain"/>
</dbReference>
<comment type="subcellular location">
    <subcellularLocation>
        <location evidence="1">Nucleus</location>
    </subcellularLocation>
</comment>
<comment type="caution">
    <text evidence="6">The sequence shown here is derived from an EMBL/GenBank/DDBJ whole genome shotgun (WGS) entry which is preliminary data.</text>
</comment>
<evidence type="ECO:0000256" key="2">
    <source>
        <dbReference type="ARBA" id="ARBA00022723"/>
    </source>
</evidence>
<dbReference type="SUPFAM" id="SSF53098">
    <property type="entry name" value="Ribonuclease H-like"/>
    <property type="match status" value="1"/>
</dbReference>
<dbReference type="EMBL" id="JARBHB010000008">
    <property type="protein sequence ID" value="KAJ8877732.1"/>
    <property type="molecule type" value="Genomic_DNA"/>
</dbReference>
<keyword evidence="3" id="KW-0863">Zinc-finger</keyword>